<reference evidence="1 2" key="1">
    <citation type="journal article" date="2010" name="Cell">
        <title>The genome of Naegleria gruberi illuminates early eukaryotic versatility.</title>
        <authorList>
            <person name="Fritz-Laylin L.K."/>
            <person name="Prochnik S.E."/>
            <person name="Ginger M.L."/>
            <person name="Dacks J.B."/>
            <person name="Carpenter M.L."/>
            <person name="Field M.C."/>
            <person name="Kuo A."/>
            <person name="Paredez A."/>
            <person name="Chapman J."/>
            <person name="Pham J."/>
            <person name="Shu S."/>
            <person name="Neupane R."/>
            <person name="Cipriano M."/>
            <person name="Mancuso J."/>
            <person name="Tu H."/>
            <person name="Salamov A."/>
            <person name="Lindquist E."/>
            <person name="Shapiro H."/>
            <person name="Lucas S."/>
            <person name="Grigoriev I.V."/>
            <person name="Cande W.Z."/>
            <person name="Fulton C."/>
            <person name="Rokhsar D.S."/>
            <person name="Dawson S.C."/>
        </authorList>
    </citation>
    <scope>NUCLEOTIDE SEQUENCE [LARGE SCALE GENOMIC DNA]</scope>
    <source>
        <strain evidence="1 2">NEG-M</strain>
    </source>
</reference>
<name>D2VK33_NAEGR</name>
<proteinExistence type="predicted"/>
<dbReference type="KEGG" id="ngr:NAEGRDRAFT_69253"/>
<dbReference type="EMBL" id="GG738877">
    <property type="protein sequence ID" value="EFC42792.1"/>
    <property type="molecule type" value="Genomic_DNA"/>
</dbReference>
<dbReference type="InParanoid" id="D2VK33"/>
<organism evidence="2">
    <name type="scientific">Naegleria gruberi</name>
    <name type="common">Amoeba</name>
    <dbReference type="NCBI Taxonomy" id="5762"/>
    <lineage>
        <taxon>Eukaryota</taxon>
        <taxon>Discoba</taxon>
        <taxon>Heterolobosea</taxon>
        <taxon>Tetramitia</taxon>
        <taxon>Eutetramitia</taxon>
        <taxon>Vahlkampfiidae</taxon>
        <taxon>Naegleria</taxon>
    </lineage>
</organism>
<evidence type="ECO:0000313" key="2">
    <source>
        <dbReference type="Proteomes" id="UP000006671"/>
    </source>
</evidence>
<dbReference type="RefSeq" id="XP_002675536.1">
    <property type="nucleotide sequence ID" value="XM_002675490.1"/>
</dbReference>
<protein>
    <submittedName>
        <fullName evidence="1">Predicted protein</fullName>
    </submittedName>
</protein>
<sequence length="358" mass="41791">MATTLSIDLLASNIFAYAVDLDDASVGKDILNYSLVCSHWAQCFINVKRIVSNQDVAEDMQYEQEAFWKLLFSTLHSRTEFEKHETFNYRELYMLNTIPTLDFENHEQTFIDGPSGNHQLFYSGSLNSCNLLSNSLKNLQIHKLVMRRVLRSSYETFIKDGKILETMVEFFANRVVNREVPNQELTEFDVQYAKDVEERITQPFKKYLLSKESNPRIGDFIVSNGEKFIERFEYAVHYMKTGHKTWDDYYFFRMRKALYLLILSGKVDNLSIFDSALIIPRDFDGMEREMEEIPPQQYGIPFPTNMEEFKTFLDENCSIILENPFCSGYHGSVDCINFLIFSKVKKGCGFYINIESTS</sequence>
<dbReference type="VEuPathDB" id="AmoebaDB:NAEGRDRAFT_69253"/>
<keyword evidence="2" id="KW-1185">Reference proteome</keyword>
<dbReference type="Proteomes" id="UP000006671">
    <property type="component" value="Unassembled WGS sequence"/>
</dbReference>
<accession>D2VK33</accession>
<gene>
    <name evidence="1" type="ORF">NAEGRDRAFT_69253</name>
</gene>
<dbReference type="GeneID" id="8852880"/>
<dbReference type="AlphaFoldDB" id="D2VK33"/>
<evidence type="ECO:0000313" key="1">
    <source>
        <dbReference type="EMBL" id="EFC42792.1"/>
    </source>
</evidence>